<reference evidence="1 2" key="1">
    <citation type="journal article" date="2019" name="Sci. Rep.">
        <title>Orb-weaving spider Araneus ventricosus genome elucidates the spidroin gene catalogue.</title>
        <authorList>
            <person name="Kono N."/>
            <person name="Nakamura H."/>
            <person name="Ohtoshi R."/>
            <person name="Moran D.A.P."/>
            <person name="Shinohara A."/>
            <person name="Yoshida Y."/>
            <person name="Fujiwara M."/>
            <person name="Mori M."/>
            <person name="Tomita M."/>
            <person name="Arakawa K."/>
        </authorList>
    </citation>
    <scope>NUCLEOTIDE SEQUENCE [LARGE SCALE GENOMIC DNA]</scope>
</reference>
<evidence type="ECO:0000313" key="1">
    <source>
        <dbReference type="EMBL" id="GBM82567.1"/>
    </source>
</evidence>
<dbReference type="EMBL" id="BGPR01003018">
    <property type="protein sequence ID" value="GBM82567.1"/>
    <property type="molecule type" value="Genomic_DNA"/>
</dbReference>
<keyword evidence="2" id="KW-1185">Reference proteome</keyword>
<organism evidence="1 2">
    <name type="scientific">Araneus ventricosus</name>
    <name type="common">Orbweaver spider</name>
    <name type="synonym">Epeira ventricosa</name>
    <dbReference type="NCBI Taxonomy" id="182803"/>
    <lineage>
        <taxon>Eukaryota</taxon>
        <taxon>Metazoa</taxon>
        <taxon>Ecdysozoa</taxon>
        <taxon>Arthropoda</taxon>
        <taxon>Chelicerata</taxon>
        <taxon>Arachnida</taxon>
        <taxon>Araneae</taxon>
        <taxon>Araneomorphae</taxon>
        <taxon>Entelegynae</taxon>
        <taxon>Araneoidea</taxon>
        <taxon>Araneidae</taxon>
        <taxon>Araneus</taxon>
    </lineage>
</organism>
<comment type="caution">
    <text evidence="1">The sequence shown here is derived from an EMBL/GenBank/DDBJ whole genome shotgun (WGS) entry which is preliminary data.</text>
</comment>
<gene>
    <name evidence="1" type="ORF">AVEN_20792_1</name>
</gene>
<dbReference type="Proteomes" id="UP000499080">
    <property type="component" value="Unassembled WGS sequence"/>
</dbReference>
<proteinExistence type="predicted"/>
<evidence type="ECO:0000313" key="2">
    <source>
        <dbReference type="Proteomes" id="UP000499080"/>
    </source>
</evidence>
<sequence length="101" mass="11305">MNHGKAANPLRSINHRLSVANEAGDETFGTLWNRHWFADLILLVLWRFKENGEPRANMNCECLRVCLGSSLTVSKSFAESQKPCSHLRTGCSGTVRRSFGL</sequence>
<dbReference type="AlphaFoldDB" id="A0A4Y2IXM2"/>
<name>A0A4Y2IXM2_ARAVE</name>
<protein>
    <submittedName>
        <fullName evidence="1">Uncharacterized protein</fullName>
    </submittedName>
</protein>
<accession>A0A4Y2IXM2</accession>